<dbReference type="AlphaFoldDB" id="A0A951ULW2"/>
<evidence type="ECO:0000256" key="1">
    <source>
        <dbReference type="SAM" id="Phobius"/>
    </source>
</evidence>
<dbReference type="Proteomes" id="UP000757435">
    <property type="component" value="Unassembled WGS sequence"/>
</dbReference>
<proteinExistence type="predicted"/>
<evidence type="ECO:0000313" key="3">
    <source>
        <dbReference type="Proteomes" id="UP000757435"/>
    </source>
</evidence>
<protein>
    <submittedName>
        <fullName evidence="2">Uncharacterized protein</fullName>
    </submittedName>
</protein>
<keyword evidence="1" id="KW-0812">Transmembrane</keyword>
<name>A0A951ULW2_9CYAN</name>
<comment type="caution">
    <text evidence="2">The sequence shown here is derived from an EMBL/GenBank/DDBJ whole genome shotgun (WGS) entry which is preliminary data.</text>
</comment>
<dbReference type="EMBL" id="JAHHHD010000004">
    <property type="protein sequence ID" value="MBW4658114.1"/>
    <property type="molecule type" value="Genomic_DNA"/>
</dbReference>
<accession>A0A951ULW2</accession>
<feature type="transmembrane region" description="Helical" evidence="1">
    <location>
        <begin position="12"/>
        <end position="31"/>
    </location>
</feature>
<gene>
    <name evidence="2" type="ORF">KME15_05535</name>
</gene>
<evidence type="ECO:0000313" key="2">
    <source>
        <dbReference type="EMBL" id="MBW4658114.1"/>
    </source>
</evidence>
<keyword evidence="1" id="KW-1133">Transmembrane helix</keyword>
<organism evidence="2 3">
    <name type="scientific">Drouetiella hepatica Uher 2000/2452</name>
    <dbReference type="NCBI Taxonomy" id="904376"/>
    <lineage>
        <taxon>Bacteria</taxon>
        <taxon>Bacillati</taxon>
        <taxon>Cyanobacteriota</taxon>
        <taxon>Cyanophyceae</taxon>
        <taxon>Oculatellales</taxon>
        <taxon>Oculatellaceae</taxon>
        <taxon>Drouetiella</taxon>
    </lineage>
</organism>
<reference evidence="2" key="1">
    <citation type="submission" date="2021-05" db="EMBL/GenBank/DDBJ databases">
        <authorList>
            <person name="Pietrasiak N."/>
            <person name="Ward R."/>
            <person name="Stajich J.E."/>
            <person name="Kurbessoian T."/>
        </authorList>
    </citation>
    <scope>NUCLEOTIDE SEQUENCE</scope>
    <source>
        <strain evidence="2">UHER 2000/2452</strain>
    </source>
</reference>
<sequence>MSRISHSRHILFYVAIIGSVLTLFQMVSVYGEANLKAPPDLNGRYFSASAPPGCREGDRLVLTLQQSGIYVNGILTLEPADLVQTPQSTDATSEEKFSLTGLWKPEQINLSGETDALMSCAVEGGAIGTGAAIALQGQVAPTSFTGEMTYGSQTGVQTGKVASTAQTWQFTAQRQALAKPKEVH</sequence>
<keyword evidence="1" id="KW-0472">Membrane</keyword>
<reference evidence="2" key="2">
    <citation type="journal article" date="2022" name="Microbiol. Resour. Announc.">
        <title>Metagenome Sequencing to Explore Phylogenomics of Terrestrial Cyanobacteria.</title>
        <authorList>
            <person name="Ward R.D."/>
            <person name="Stajich J.E."/>
            <person name="Johansen J.R."/>
            <person name="Huntemann M."/>
            <person name="Clum A."/>
            <person name="Foster B."/>
            <person name="Foster B."/>
            <person name="Roux S."/>
            <person name="Palaniappan K."/>
            <person name="Varghese N."/>
            <person name="Mukherjee S."/>
            <person name="Reddy T.B.K."/>
            <person name="Daum C."/>
            <person name="Copeland A."/>
            <person name="Chen I.A."/>
            <person name="Ivanova N.N."/>
            <person name="Kyrpides N.C."/>
            <person name="Shapiro N."/>
            <person name="Eloe-Fadrosh E.A."/>
            <person name="Pietrasiak N."/>
        </authorList>
    </citation>
    <scope>NUCLEOTIDE SEQUENCE</scope>
    <source>
        <strain evidence="2">UHER 2000/2452</strain>
    </source>
</reference>